<feature type="domain" description="ATP-grasp" evidence="18">
    <location>
        <begin position="225"/>
        <end position="431"/>
    </location>
</feature>
<protein>
    <recommendedName>
        <fullName evidence="18">ATP-grasp domain-containing protein</fullName>
    </recommendedName>
</protein>
<evidence type="ECO:0000256" key="2">
    <source>
        <dbReference type="ARBA" id="ARBA00001946"/>
    </source>
</evidence>
<dbReference type="GO" id="GO:0046872">
    <property type="term" value="F:metal ion binding"/>
    <property type="evidence" value="ECO:0007669"/>
    <property type="project" value="UniProtKB-KW"/>
</dbReference>
<keyword evidence="12" id="KW-0133">Cell shape</keyword>
<dbReference type="Gene3D" id="3.30.470.20">
    <property type="entry name" value="ATP-grasp fold, B domain"/>
    <property type="match status" value="1"/>
</dbReference>
<comment type="similarity">
    <text evidence="5">Belongs to the D-alanine--D-alanine ligase family.</text>
</comment>
<dbReference type="PANTHER" id="PTHR23132">
    <property type="entry name" value="D-ALANINE--D-ALANINE LIGASE"/>
    <property type="match status" value="1"/>
</dbReference>
<evidence type="ECO:0000256" key="14">
    <source>
        <dbReference type="ARBA" id="ARBA00023211"/>
    </source>
</evidence>
<dbReference type="GO" id="GO:0071555">
    <property type="term" value="P:cell wall organization"/>
    <property type="evidence" value="ECO:0007669"/>
    <property type="project" value="UniProtKB-KW"/>
</dbReference>
<evidence type="ECO:0000313" key="20">
    <source>
        <dbReference type="Proteomes" id="UP000702964"/>
    </source>
</evidence>
<gene>
    <name evidence="19" type="ORF">G195_004602</name>
</gene>
<dbReference type="FunFam" id="3.30.470.20:FF:000008">
    <property type="entry name" value="D-alanine--D-alanine ligase"/>
    <property type="match status" value="1"/>
</dbReference>
<evidence type="ECO:0000256" key="8">
    <source>
        <dbReference type="ARBA" id="ARBA00022723"/>
    </source>
</evidence>
<name>A0A8J4W932_9STRA</name>
<organism evidence="19 20">
    <name type="scientific">Phytophthora kernoviae 00238/432</name>
    <dbReference type="NCBI Taxonomy" id="1284355"/>
    <lineage>
        <taxon>Eukaryota</taxon>
        <taxon>Sar</taxon>
        <taxon>Stramenopiles</taxon>
        <taxon>Oomycota</taxon>
        <taxon>Peronosporomycetes</taxon>
        <taxon>Peronosporales</taxon>
        <taxon>Peronosporaceae</taxon>
        <taxon>Phytophthora</taxon>
    </lineage>
</organism>
<dbReference type="FunFam" id="3.30.1490.20:FF:000007">
    <property type="entry name" value="D-alanine--D-alanine ligase"/>
    <property type="match status" value="1"/>
</dbReference>
<reference evidence="19" key="2">
    <citation type="submission" date="2020-02" db="EMBL/GenBank/DDBJ databases">
        <authorList>
            <person name="Studholme D.J."/>
        </authorList>
    </citation>
    <scope>NUCLEOTIDE SEQUENCE</scope>
    <source>
        <strain evidence="19">00238/432</strain>
    </source>
</reference>
<dbReference type="NCBIfam" id="NF002528">
    <property type="entry name" value="PRK01966.1-4"/>
    <property type="match status" value="1"/>
</dbReference>
<evidence type="ECO:0000256" key="6">
    <source>
        <dbReference type="ARBA" id="ARBA00022490"/>
    </source>
</evidence>
<dbReference type="Pfam" id="PF07478">
    <property type="entry name" value="Dala_Dala_lig_C"/>
    <property type="match status" value="1"/>
</dbReference>
<evidence type="ECO:0000256" key="12">
    <source>
        <dbReference type="ARBA" id="ARBA00022960"/>
    </source>
</evidence>
<dbReference type="GO" id="GO:0008716">
    <property type="term" value="F:D-alanine-D-alanine ligase activity"/>
    <property type="evidence" value="ECO:0007669"/>
    <property type="project" value="InterPro"/>
</dbReference>
<dbReference type="AlphaFoldDB" id="A0A8J4W932"/>
<evidence type="ECO:0000259" key="18">
    <source>
        <dbReference type="PROSITE" id="PS50975"/>
    </source>
</evidence>
<evidence type="ECO:0000256" key="1">
    <source>
        <dbReference type="ARBA" id="ARBA00001936"/>
    </source>
</evidence>
<dbReference type="NCBIfam" id="NF002378">
    <property type="entry name" value="PRK01372.1"/>
    <property type="match status" value="1"/>
</dbReference>
<keyword evidence="9 17" id="KW-0547">Nucleotide-binding</keyword>
<reference evidence="19" key="1">
    <citation type="journal article" date="2015" name="Genom Data">
        <title>Draft genome sequences of Phytophthora kernoviae and Phytophthora ramorum lineage EU2 from Scotland.</title>
        <authorList>
            <person name="Sambles C."/>
            <person name="Schlenzig A."/>
            <person name="O'Neill P."/>
            <person name="Grant M."/>
            <person name="Studholme D.J."/>
        </authorList>
    </citation>
    <scope>NUCLEOTIDE SEQUENCE</scope>
    <source>
        <strain evidence="19">00238/432</strain>
    </source>
</reference>
<keyword evidence="10 17" id="KW-0067">ATP-binding</keyword>
<sequence>MARLDQWYRKRRAVPLRSETSAKLVRTLMDGADESVVDVQLYSRLFYEKNGLTHREDRIERERLTFLRQGGVWTIARVEHNRRLHMSMDKLTVGVVYGGKSGEHEVSLQTAFAVTNAFDYEKYELVPFYISKQGTWKKGSVMHAPFAQIEDLKLEQAAGGTQEALNALFGRLYGGEEAMDVMFPLLHGTFGEDGTIQGMFEMADMPYVGAGVLASAGGMDKVVMKKLFAQAGIDQCAFTYFNATQWKQTEHEMILQVEDQLGYPCFIKPANLGSSVGISKARNRDELKTAVEFALRYDTKVVIEEFVEAREVEVSVLGNDEPMASVPGEIVSSGEYYDYAAKYIDGQSQMLIPAPLDPEAADRIREAALQAFRAIEGNGISRADFFIRKSDGALLINEVNTMPGFTPYSMYPLLWRETGVSYAELLDRMIELALERYNRKQALNYENGVQV</sequence>
<keyword evidence="6" id="KW-0963">Cytoplasm</keyword>
<keyword evidence="14" id="KW-0464">Manganese</keyword>
<dbReference type="GO" id="GO:0005524">
    <property type="term" value="F:ATP binding"/>
    <property type="evidence" value="ECO:0007669"/>
    <property type="project" value="UniProtKB-UniRule"/>
</dbReference>
<dbReference type="PANTHER" id="PTHR23132:SF25">
    <property type="entry name" value="D-ALANINE--D-ALANINE LIGASE A"/>
    <property type="match status" value="1"/>
</dbReference>
<keyword evidence="11" id="KW-0460">Magnesium</keyword>
<keyword evidence="15" id="KW-0961">Cell wall biogenesis/degradation</keyword>
<dbReference type="InterPro" id="IPR016185">
    <property type="entry name" value="PreATP-grasp_dom_sf"/>
</dbReference>
<dbReference type="InterPro" id="IPR005905">
    <property type="entry name" value="D_ala_D_ala"/>
</dbReference>
<keyword evidence="7" id="KW-0436">Ligase</keyword>
<dbReference type="PROSITE" id="PS50975">
    <property type="entry name" value="ATP_GRASP"/>
    <property type="match status" value="1"/>
</dbReference>
<dbReference type="InterPro" id="IPR011127">
    <property type="entry name" value="Dala_Dala_lig_N"/>
</dbReference>
<keyword evidence="8" id="KW-0479">Metal-binding</keyword>
<dbReference type="SUPFAM" id="SSF56059">
    <property type="entry name" value="Glutathione synthetase ATP-binding domain-like"/>
    <property type="match status" value="1"/>
</dbReference>
<dbReference type="Pfam" id="PF01820">
    <property type="entry name" value="Dala_Dala_lig_N"/>
    <property type="match status" value="1"/>
</dbReference>
<evidence type="ECO:0000256" key="9">
    <source>
        <dbReference type="ARBA" id="ARBA00022741"/>
    </source>
</evidence>
<dbReference type="NCBIfam" id="TIGR01205">
    <property type="entry name" value="D_ala_D_alaTIGR"/>
    <property type="match status" value="1"/>
</dbReference>
<evidence type="ECO:0000256" key="16">
    <source>
        <dbReference type="ARBA" id="ARBA00060592"/>
    </source>
</evidence>
<evidence type="ECO:0000256" key="7">
    <source>
        <dbReference type="ARBA" id="ARBA00022598"/>
    </source>
</evidence>
<dbReference type="Gene3D" id="3.40.50.20">
    <property type="match status" value="1"/>
</dbReference>
<dbReference type="SUPFAM" id="SSF52440">
    <property type="entry name" value="PreATP-grasp domain"/>
    <property type="match status" value="1"/>
</dbReference>
<dbReference type="PROSITE" id="PS00844">
    <property type="entry name" value="DALA_DALA_LIGASE_2"/>
    <property type="match status" value="1"/>
</dbReference>
<comment type="subcellular location">
    <subcellularLocation>
        <location evidence="3">Cytoplasm</location>
    </subcellularLocation>
</comment>
<comment type="pathway">
    <text evidence="4">Cell wall biogenesis; peptidoglycan biosynthesis.</text>
</comment>
<dbReference type="EMBL" id="AOFI03000069">
    <property type="protein sequence ID" value="KAF4322462.1"/>
    <property type="molecule type" value="Genomic_DNA"/>
</dbReference>
<dbReference type="InterPro" id="IPR011761">
    <property type="entry name" value="ATP-grasp"/>
</dbReference>
<evidence type="ECO:0000256" key="5">
    <source>
        <dbReference type="ARBA" id="ARBA00010871"/>
    </source>
</evidence>
<evidence type="ECO:0000256" key="3">
    <source>
        <dbReference type="ARBA" id="ARBA00004496"/>
    </source>
</evidence>
<dbReference type="PROSITE" id="PS00843">
    <property type="entry name" value="DALA_DALA_LIGASE_1"/>
    <property type="match status" value="1"/>
</dbReference>
<evidence type="ECO:0000256" key="13">
    <source>
        <dbReference type="ARBA" id="ARBA00022984"/>
    </source>
</evidence>
<dbReference type="GO" id="GO:0008360">
    <property type="term" value="P:regulation of cell shape"/>
    <property type="evidence" value="ECO:0007669"/>
    <property type="project" value="UniProtKB-KW"/>
</dbReference>
<proteinExistence type="inferred from homology"/>
<dbReference type="InterPro" id="IPR011095">
    <property type="entry name" value="Dala_Dala_lig_C"/>
</dbReference>
<dbReference type="InterPro" id="IPR000291">
    <property type="entry name" value="D-Ala_lig_Van_CS"/>
</dbReference>
<dbReference type="GO" id="GO:0005829">
    <property type="term" value="C:cytosol"/>
    <property type="evidence" value="ECO:0007669"/>
    <property type="project" value="TreeGrafter"/>
</dbReference>
<evidence type="ECO:0000256" key="11">
    <source>
        <dbReference type="ARBA" id="ARBA00022842"/>
    </source>
</evidence>
<dbReference type="HAMAP" id="MF_00047">
    <property type="entry name" value="Dala_Dala_lig"/>
    <property type="match status" value="1"/>
</dbReference>
<evidence type="ECO:0000256" key="15">
    <source>
        <dbReference type="ARBA" id="ARBA00023316"/>
    </source>
</evidence>
<evidence type="ECO:0000256" key="10">
    <source>
        <dbReference type="ARBA" id="ARBA00022840"/>
    </source>
</evidence>
<evidence type="ECO:0000256" key="4">
    <source>
        <dbReference type="ARBA" id="ARBA00004752"/>
    </source>
</evidence>
<comment type="caution">
    <text evidence="19">The sequence shown here is derived from an EMBL/GenBank/DDBJ whole genome shotgun (WGS) entry which is preliminary data.</text>
</comment>
<comment type="cofactor">
    <cofactor evidence="1">
        <name>Mn(2+)</name>
        <dbReference type="ChEBI" id="CHEBI:29035"/>
    </cofactor>
</comment>
<keyword evidence="13" id="KW-0573">Peptidoglycan synthesis</keyword>
<comment type="pathway">
    <text evidence="16">Glycan biosynthesis.</text>
</comment>
<evidence type="ECO:0000256" key="17">
    <source>
        <dbReference type="PROSITE-ProRule" id="PRU00409"/>
    </source>
</evidence>
<dbReference type="Gene3D" id="3.30.1490.20">
    <property type="entry name" value="ATP-grasp fold, A domain"/>
    <property type="match status" value="1"/>
</dbReference>
<accession>A0A8J4W932</accession>
<dbReference type="InterPro" id="IPR013815">
    <property type="entry name" value="ATP_grasp_subdomain_1"/>
</dbReference>
<comment type="cofactor">
    <cofactor evidence="2">
        <name>Mg(2+)</name>
        <dbReference type="ChEBI" id="CHEBI:18420"/>
    </cofactor>
</comment>
<evidence type="ECO:0000313" key="19">
    <source>
        <dbReference type="EMBL" id="KAF4322462.1"/>
    </source>
</evidence>
<dbReference type="Proteomes" id="UP000702964">
    <property type="component" value="Unassembled WGS sequence"/>
</dbReference>
<dbReference type="NCBIfam" id="NF002526">
    <property type="entry name" value="PRK01966.1-2"/>
    <property type="match status" value="1"/>
</dbReference>